<dbReference type="InterPro" id="IPR001611">
    <property type="entry name" value="Leu-rich_rpt"/>
</dbReference>
<evidence type="ECO:0000256" key="10">
    <source>
        <dbReference type="SAM" id="SignalP"/>
    </source>
</evidence>
<evidence type="ECO:0000256" key="1">
    <source>
        <dbReference type="ARBA" id="ARBA00004236"/>
    </source>
</evidence>
<dbReference type="InterPro" id="IPR032675">
    <property type="entry name" value="LRR_dom_sf"/>
</dbReference>
<feature type="chain" id="PRO_5046653107" evidence="10">
    <location>
        <begin position="19"/>
        <end position="272"/>
    </location>
</feature>
<dbReference type="Gene3D" id="3.80.10.10">
    <property type="entry name" value="Ribonuclease Inhibitor"/>
    <property type="match status" value="1"/>
</dbReference>
<protein>
    <submittedName>
        <fullName evidence="11">Cyst wall protein type 2</fullName>
    </submittedName>
</protein>
<evidence type="ECO:0000313" key="12">
    <source>
        <dbReference type="Proteomes" id="UP001057375"/>
    </source>
</evidence>
<evidence type="ECO:0000256" key="9">
    <source>
        <dbReference type="ARBA" id="ARBA00037847"/>
    </source>
</evidence>
<keyword evidence="7" id="KW-0675">Receptor</keyword>
<proteinExistence type="predicted"/>
<comment type="subcellular location">
    <subcellularLocation>
        <location evidence="1">Cell membrane</location>
    </subcellularLocation>
    <subcellularLocation>
        <location evidence="9">Endomembrane system</location>
        <topology evidence="9">Single-pass membrane protein</topology>
    </subcellularLocation>
</comment>
<comment type="caution">
    <text evidence="11">The sequence shown here is derived from an EMBL/GenBank/DDBJ whole genome shotgun (WGS) entry which is preliminary data.</text>
</comment>
<evidence type="ECO:0000256" key="7">
    <source>
        <dbReference type="ARBA" id="ARBA00023170"/>
    </source>
</evidence>
<dbReference type="EMBL" id="BQXS01012735">
    <property type="protein sequence ID" value="GKT27351.1"/>
    <property type="molecule type" value="Genomic_DNA"/>
</dbReference>
<dbReference type="PANTHER" id="PTHR48052">
    <property type="entry name" value="UNNAMED PRODUCT"/>
    <property type="match status" value="1"/>
</dbReference>
<keyword evidence="12" id="KW-1185">Reference proteome</keyword>
<keyword evidence="6" id="KW-0472">Membrane</keyword>
<keyword evidence="2" id="KW-1003">Cell membrane</keyword>
<dbReference type="Proteomes" id="UP001057375">
    <property type="component" value="Unassembled WGS sequence"/>
</dbReference>
<feature type="signal peptide" evidence="10">
    <location>
        <begin position="1"/>
        <end position="18"/>
    </location>
</feature>
<dbReference type="SUPFAM" id="SSF52058">
    <property type="entry name" value="L domain-like"/>
    <property type="match status" value="1"/>
</dbReference>
<keyword evidence="3" id="KW-0812">Transmembrane</keyword>
<organism evidence="11 12">
    <name type="scientific">Aduncisulcus paluster</name>
    <dbReference type="NCBI Taxonomy" id="2918883"/>
    <lineage>
        <taxon>Eukaryota</taxon>
        <taxon>Metamonada</taxon>
        <taxon>Carpediemonas-like organisms</taxon>
        <taxon>Aduncisulcus</taxon>
    </lineage>
</organism>
<evidence type="ECO:0000256" key="8">
    <source>
        <dbReference type="ARBA" id="ARBA00023180"/>
    </source>
</evidence>
<name>A0ABQ5K456_9EUKA</name>
<keyword evidence="8" id="KW-0325">Glycoprotein</keyword>
<evidence type="ECO:0000256" key="3">
    <source>
        <dbReference type="ARBA" id="ARBA00022692"/>
    </source>
</evidence>
<reference evidence="11" key="1">
    <citation type="submission" date="2022-03" db="EMBL/GenBank/DDBJ databases">
        <title>Draft genome sequence of Aduncisulcus paluster, a free-living microaerophilic Fornicata.</title>
        <authorList>
            <person name="Yuyama I."/>
            <person name="Kume K."/>
            <person name="Tamura T."/>
            <person name="Inagaki Y."/>
            <person name="Hashimoto T."/>
        </authorList>
    </citation>
    <scope>NUCLEOTIDE SEQUENCE</scope>
    <source>
        <strain evidence="11">NY0171</strain>
    </source>
</reference>
<evidence type="ECO:0000256" key="2">
    <source>
        <dbReference type="ARBA" id="ARBA00022475"/>
    </source>
</evidence>
<sequence length="272" mass="31253">MRFIFLALAFILVGLAFAYDEREALESFYNLAGGPDWTQSDGWMTDLPICGDDVTDPWFGIECTSDGHVAYLVLNNNNLSGKITSEIYKLEFLRSLYLNDNFLTDTIPEAICDLSNLMYLQLTHNYFIGSIPECTCGMDQLKYFYVNNNGLTGNIPLCEEYENPFERVIEFHGHCNWFSGEVSTVFVDNEYFEELYTYCNFFDPECDPAYMYLGPEYRCTASDSVCDDPTCRRPPIGCPMHLITMECGLYYPETPFFPELPPYEMGCSFPME</sequence>
<dbReference type="PANTHER" id="PTHR48052:SF66">
    <property type="entry name" value="OS02G0610000 PROTEIN"/>
    <property type="match status" value="1"/>
</dbReference>
<accession>A0ABQ5K456</accession>
<gene>
    <name evidence="11" type="ORF">ADUPG1_013785</name>
</gene>
<evidence type="ECO:0000256" key="4">
    <source>
        <dbReference type="ARBA" id="ARBA00022729"/>
    </source>
</evidence>
<keyword evidence="4 10" id="KW-0732">Signal</keyword>
<evidence type="ECO:0000313" key="11">
    <source>
        <dbReference type="EMBL" id="GKT27351.1"/>
    </source>
</evidence>
<keyword evidence="5" id="KW-1133">Transmembrane helix</keyword>
<evidence type="ECO:0000256" key="6">
    <source>
        <dbReference type="ARBA" id="ARBA00023136"/>
    </source>
</evidence>
<evidence type="ECO:0000256" key="5">
    <source>
        <dbReference type="ARBA" id="ARBA00022989"/>
    </source>
</evidence>
<dbReference type="Pfam" id="PF13855">
    <property type="entry name" value="LRR_8"/>
    <property type="match status" value="1"/>
</dbReference>